<dbReference type="InterPro" id="IPR002677">
    <property type="entry name" value="Ribosomal_bL32"/>
</dbReference>
<comment type="similarity">
    <text evidence="1 5">Belongs to the bacterial ribosomal protein bL32 family.</text>
</comment>
<reference evidence="7 8" key="1">
    <citation type="journal article" date="2016" name="Nat. Commun.">
        <title>Thousands of microbial genomes shed light on interconnected biogeochemical processes in an aquifer system.</title>
        <authorList>
            <person name="Anantharaman K."/>
            <person name="Brown C.T."/>
            <person name="Hug L.A."/>
            <person name="Sharon I."/>
            <person name="Castelle C.J."/>
            <person name="Probst A.J."/>
            <person name="Thomas B.C."/>
            <person name="Singh A."/>
            <person name="Wilkins M.J."/>
            <person name="Karaoz U."/>
            <person name="Brodie E.L."/>
            <person name="Williams K.H."/>
            <person name="Hubbard S.S."/>
            <person name="Banfield J.F."/>
        </authorList>
    </citation>
    <scope>NUCLEOTIDE SEQUENCE [LARGE SCALE GENOMIC DNA]</scope>
</reference>
<evidence type="ECO:0000256" key="1">
    <source>
        <dbReference type="ARBA" id="ARBA00008560"/>
    </source>
</evidence>
<keyword evidence="2 5" id="KW-0689">Ribosomal protein</keyword>
<proteinExistence type="inferred from homology"/>
<accession>A0A1G2DG08</accession>
<sequence>MVVRMRHTRGHTRNRRSHHGIEGQALSKCASCGASHVRHRACAACGTYRGRQVFSVAKKHAKTEKKKKEKAEAGKAQN</sequence>
<evidence type="ECO:0000256" key="5">
    <source>
        <dbReference type="HAMAP-Rule" id="MF_00340"/>
    </source>
</evidence>
<dbReference type="InterPro" id="IPR011332">
    <property type="entry name" value="Ribosomal_zn-bd"/>
</dbReference>
<dbReference type="PANTHER" id="PTHR35534:SF1">
    <property type="entry name" value="LARGE RIBOSOMAL SUBUNIT PROTEIN BL32"/>
    <property type="match status" value="1"/>
</dbReference>
<organism evidence="7 8">
    <name type="scientific">Candidatus Lloydbacteria bacterium RIFCSPHIGHO2_02_FULL_51_22</name>
    <dbReference type="NCBI Taxonomy" id="1798663"/>
    <lineage>
        <taxon>Bacteria</taxon>
        <taxon>Candidatus Lloydiibacteriota</taxon>
    </lineage>
</organism>
<dbReference type="NCBIfam" id="TIGR01031">
    <property type="entry name" value="rpmF_bact"/>
    <property type="match status" value="1"/>
</dbReference>
<dbReference type="GO" id="GO:0006412">
    <property type="term" value="P:translation"/>
    <property type="evidence" value="ECO:0007669"/>
    <property type="project" value="UniProtKB-UniRule"/>
</dbReference>
<dbReference type="GO" id="GO:0015934">
    <property type="term" value="C:large ribosomal subunit"/>
    <property type="evidence" value="ECO:0007669"/>
    <property type="project" value="InterPro"/>
</dbReference>
<evidence type="ECO:0000256" key="6">
    <source>
        <dbReference type="SAM" id="MobiDB-lite"/>
    </source>
</evidence>
<dbReference type="PANTHER" id="PTHR35534">
    <property type="entry name" value="50S RIBOSOMAL PROTEIN L32"/>
    <property type="match status" value="1"/>
</dbReference>
<dbReference type="GO" id="GO:0003735">
    <property type="term" value="F:structural constituent of ribosome"/>
    <property type="evidence" value="ECO:0007669"/>
    <property type="project" value="InterPro"/>
</dbReference>
<feature type="region of interest" description="Disordered" evidence="6">
    <location>
        <begin position="58"/>
        <end position="78"/>
    </location>
</feature>
<comment type="caution">
    <text evidence="7">The sequence shown here is derived from an EMBL/GenBank/DDBJ whole genome shotgun (WGS) entry which is preliminary data.</text>
</comment>
<evidence type="ECO:0000256" key="2">
    <source>
        <dbReference type="ARBA" id="ARBA00022980"/>
    </source>
</evidence>
<gene>
    <name evidence="5" type="primary">rpmF</name>
    <name evidence="7" type="ORF">A3D67_00095</name>
</gene>
<evidence type="ECO:0000256" key="4">
    <source>
        <dbReference type="ARBA" id="ARBA00035178"/>
    </source>
</evidence>
<dbReference type="Proteomes" id="UP000178099">
    <property type="component" value="Unassembled WGS sequence"/>
</dbReference>
<evidence type="ECO:0000313" key="7">
    <source>
        <dbReference type="EMBL" id="OGZ12372.1"/>
    </source>
</evidence>
<dbReference type="EMBL" id="MHLN01000006">
    <property type="protein sequence ID" value="OGZ12372.1"/>
    <property type="molecule type" value="Genomic_DNA"/>
</dbReference>
<name>A0A1G2DG08_9BACT</name>
<feature type="compositionally biased region" description="Basic residues" evidence="6">
    <location>
        <begin position="58"/>
        <end position="68"/>
    </location>
</feature>
<protein>
    <recommendedName>
        <fullName evidence="4 5">Large ribosomal subunit protein bL32</fullName>
    </recommendedName>
</protein>
<dbReference type="HAMAP" id="MF_00340">
    <property type="entry name" value="Ribosomal_bL32"/>
    <property type="match status" value="1"/>
</dbReference>
<dbReference type="InterPro" id="IPR044957">
    <property type="entry name" value="Ribosomal_bL32_bact"/>
</dbReference>
<dbReference type="SUPFAM" id="SSF57829">
    <property type="entry name" value="Zn-binding ribosomal proteins"/>
    <property type="match status" value="1"/>
</dbReference>
<keyword evidence="3 5" id="KW-0687">Ribonucleoprotein</keyword>
<feature type="region of interest" description="Disordered" evidence="6">
    <location>
        <begin position="1"/>
        <end position="22"/>
    </location>
</feature>
<feature type="compositionally biased region" description="Basic residues" evidence="6">
    <location>
        <begin position="1"/>
        <end position="18"/>
    </location>
</feature>
<dbReference type="Pfam" id="PF01783">
    <property type="entry name" value="Ribosomal_L32p"/>
    <property type="match status" value="1"/>
</dbReference>
<feature type="compositionally biased region" description="Basic and acidic residues" evidence="6">
    <location>
        <begin position="69"/>
        <end position="78"/>
    </location>
</feature>
<evidence type="ECO:0000256" key="3">
    <source>
        <dbReference type="ARBA" id="ARBA00023274"/>
    </source>
</evidence>
<evidence type="ECO:0000313" key="8">
    <source>
        <dbReference type="Proteomes" id="UP000178099"/>
    </source>
</evidence>
<dbReference type="AlphaFoldDB" id="A0A1G2DG08"/>